<dbReference type="InterPro" id="IPR004513">
    <property type="entry name" value="FtsX"/>
</dbReference>
<evidence type="ECO:0000256" key="9">
    <source>
        <dbReference type="ARBA" id="ARBA00022989"/>
    </source>
</evidence>
<evidence type="ECO:0000256" key="11">
    <source>
        <dbReference type="ARBA" id="ARBA00023306"/>
    </source>
</evidence>
<feature type="transmembrane region" description="Helical" evidence="13">
    <location>
        <begin position="21"/>
        <end position="48"/>
    </location>
</feature>
<evidence type="ECO:0000313" key="18">
    <source>
        <dbReference type="Proteomes" id="UP000234197"/>
    </source>
</evidence>
<dbReference type="PANTHER" id="PTHR47755:SF1">
    <property type="entry name" value="CELL DIVISION PROTEIN FTSX"/>
    <property type="match status" value="1"/>
</dbReference>
<evidence type="ECO:0000256" key="4">
    <source>
        <dbReference type="ARBA" id="ARBA00021907"/>
    </source>
</evidence>
<keyword evidence="6" id="KW-0997">Cell inner membrane</keyword>
<sequence>MKPRTIKYYFKEALKSMKRNGLMTLASISTVALSLFMLGVFLCGVINLNNMASSLENQVQLSIYLKDGLTTDQIMAVGKQIKAIPNLKHLEFVNKEQAMKEFKERLGDQQQLVNALGDVNPLPNSYVLTFDNPSDVKATAKLATTFQGVESTHYGQDIVEELFRITQVIRIGGIVLIAFLAAATLFIISNTIRLTVFARRKEIAIMKYVGATNGFIRWPFLIEGMLLGLIGAIIAVLCVGEFYHFITLEVSESLAFFPLVPMFPFFYDVALYILGGGIVVGAIGSTISLKQYMKV</sequence>
<dbReference type="NCBIfam" id="TIGR00439">
    <property type="entry name" value="FtsX_Gneg"/>
    <property type="match status" value="1"/>
</dbReference>
<keyword evidence="7 12" id="KW-0132">Cell division</keyword>
<feature type="domain" description="ABC3 transporter permease C-terminal" evidence="14">
    <location>
        <begin position="174"/>
        <end position="294"/>
    </location>
</feature>
<dbReference type="PIRSF" id="PIRSF003097">
    <property type="entry name" value="FtsX"/>
    <property type="match status" value="1"/>
</dbReference>
<reference evidence="16" key="3">
    <citation type="submission" date="2021-02" db="EMBL/GenBank/DDBJ databases">
        <title>Infant gut strain persistence is associated with maternal origin, phylogeny, and functional potential including surface adhesion and iron acquisition.</title>
        <authorList>
            <person name="Lou Y.C."/>
        </authorList>
    </citation>
    <scope>NUCLEOTIDE SEQUENCE</scope>
    <source>
        <strain evidence="16">L3_108_031G1_dasL3_108_031G1_concoct_20</strain>
    </source>
</reference>
<dbReference type="Proteomes" id="UP000778864">
    <property type="component" value="Unassembled WGS sequence"/>
</dbReference>
<evidence type="ECO:0000256" key="3">
    <source>
        <dbReference type="ARBA" id="ARBA00011160"/>
    </source>
</evidence>
<dbReference type="OMA" id="IKTMQMV"/>
<comment type="similarity">
    <text evidence="2 12">Belongs to the ABC-4 integral membrane protein family. FtsX subfamily.</text>
</comment>
<keyword evidence="8 13" id="KW-0812">Transmembrane</keyword>
<dbReference type="Pfam" id="PF02687">
    <property type="entry name" value="FtsX"/>
    <property type="match status" value="1"/>
</dbReference>
<evidence type="ECO:0000313" key="16">
    <source>
        <dbReference type="EMBL" id="MBS4892649.1"/>
    </source>
</evidence>
<dbReference type="Pfam" id="PF18075">
    <property type="entry name" value="FtsX_ECD"/>
    <property type="match status" value="1"/>
</dbReference>
<evidence type="ECO:0000256" key="13">
    <source>
        <dbReference type="SAM" id="Phobius"/>
    </source>
</evidence>
<reference evidence="17" key="2">
    <citation type="submission" date="2017-12" db="EMBL/GenBank/DDBJ databases">
        <authorList>
            <person name="Thomas-White K."/>
            <person name="Wolfe A.J."/>
        </authorList>
    </citation>
    <scope>NUCLEOTIDE SEQUENCE</scope>
    <source>
        <strain evidence="17">UMB0138</strain>
    </source>
</reference>
<dbReference type="GO" id="GO:0051301">
    <property type="term" value="P:cell division"/>
    <property type="evidence" value="ECO:0007669"/>
    <property type="project" value="UniProtKB-KW"/>
</dbReference>
<dbReference type="GeneID" id="69653356"/>
<dbReference type="InterPro" id="IPR058204">
    <property type="entry name" value="FtsX_firmicutes-type"/>
</dbReference>
<organism evidence="16 19">
    <name type="scientific">Veillonella parvula</name>
    <name type="common">Staphylococcus parvulus</name>
    <dbReference type="NCBI Taxonomy" id="29466"/>
    <lineage>
        <taxon>Bacteria</taxon>
        <taxon>Bacillati</taxon>
        <taxon>Bacillota</taxon>
        <taxon>Negativicutes</taxon>
        <taxon>Veillonellales</taxon>
        <taxon>Veillonellaceae</taxon>
        <taxon>Veillonella</taxon>
    </lineage>
</organism>
<protein>
    <recommendedName>
        <fullName evidence="4 12">Cell division protein FtsX</fullName>
    </recommendedName>
</protein>
<name>A0A2I1TID9_VEIPA</name>
<keyword evidence="10 12" id="KW-0472">Membrane</keyword>
<dbReference type="NCBIfam" id="NF038347">
    <property type="entry name" value="FtsX_Gpos"/>
    <property type="match status" value="1"/>
</dbReference>
<dbReference type="PANTHER" id="PTHR47755">
    <property type="entry name" value="CELL DIVISION PROTEIN FTSX"/>
    <property type="match status" value="1"/>
</dbReference>
<reference evidence="17 18" key="4">
    <citation type="submission" date="2024-04" db="EMBL/GenBank/DDBJ databases">
        <title>Na.</title>
        <authorList>
            <person name="Choi B."/>
        </authorList>
    </citation>
    <scope>NUCLEOTIDE SEQUENCE [LARGE SCALE GENOMIC DNA]</scope>
    <source>
        <strain evidence="17 18">UMB0138</strain>
    </source>
</reference>
<keyword evidence="11 12" id="KW-0131">Cell cycle</keyword>
<comment type="subunit">
    <text evidence="3">Forms a membrane-associated complex with FtsE.</text>
</comment>
<feature type="domain" description="FtsX extracellular" evidence="15">
    <location>
        <begin position="59"/>
        <end position="151"/>
    </location>
</feature>
<feature type="transmembrane region" description="Helical" evidence="13">
    <location>
        <begin position="265"/>
        <end position="289"/>
    </location>
</feature>
<gene>
    <name evidence="16" type="primary">ftsX</name>
    <name evidence="17" type="ORF">CYJ21_002770</name>
    <name evidence="16" type="ORF">KHZ90_02590</name>
</gene>
<dbReference type="Gene3D" id="3.30.70.3040">
    <property type="match status" value="1"/>
</dbReference>
<reference evidence="18" key="1">
    <citation type="submission" date="2017-12" db="EMBL/GenBank/DDBJ databases">
        <title>Phylogenetic diversity of female urinary microbiome.</title>
        <authorList>
            <person name="Thomas-White K."/>
            <person name="Wolfe A.J."/>
        </authorList>
    </citation>
    <scope>NUCLEOTIDE SEQUENCE [LARGE SCALE GENOMIC DNA]</scope>
    <source>
        <strain evidence="18">UMB0138</strain>
    </source>
</reference>
<dbReference type="AlphaFoldDB" id="A0A2I1TID9"/>
<accession>A0A2I1TID9</accession>
<feature type="transmembrane region" description="Helical" evidence="13">
    <location>
        <begin position="171"/>
        <end position="197"/>
    </location>
</feature>
<comment type="caution">
    <text evidence="16">The sequence shown here is derived from an EMBL/GenBank/DDBJ whole genome shotgun (WGS) entry which is preliminary data.</text>
</comment>
<comment type="function">
    <text evidence="12">Part of the ABC transporter FtsEX involved in asymmetric cellular division facilitating the initiation of sporulation.</text>
</comment>
<proteinExistence type="inferred from homology"/>
<evidence type="ECO:0000256" key="1">
    <source>
        <dbReference type="ARBA" id="ARBA00004429"/>
    </source>
</evidence>
<evidence type="ECO:0000256" key="6">
    <source>
        <dbReference type="ARBA" id="ARBA00022519"/>
    </source>
</evidence>
<keyword evidence="5 12" id="KW-1003">Cell membrane</keyword>
<evidence type="ECO:0000313" key="19">
    <source>
        <dbReference type="Proteomes" id="UP000778864"/>
    </source>
</evidence>
<comment type="subcellular location">
    <subcellularLocation>
        <location evidence="1">Cell inner membrane</location>
        <topology evidence="1">Multi-pass membrane protein</topology>
    </subcellularLocation>
    <subcellularLocation>
        <location evidence="12">Cell membrane</location>
    </subcellularLocation>
</comment>
<evidence type="ECO:0000256" key="12">
    <source>
        <dbReference type="PIRNR" id="PIRNR003097"/>
    </source>
</evidence>
<evidence type="ECO:0000256" key="10">
    <source>
        <dbReference type="ARBA" id="ARBA00023136"/>
    </source>
</evidence>
<dbReference type="InterPro" id="IPR003838">
    <property type="entry name" value="ABC3_permease_C"/>
</dbReference>
<evidence type="ECO:0000259" key="15">
    <source>
        <dbReference type="Pfam" id="PF18075"/>
    </source>
</evidence>
<evidence type="ECO:0000313" key="17">
    <source>
        <dbReference type="EMBL" id="MEO9177869.1"/>
    </source>
</evidence>
<evidence type="ECO:0000256" key="7">
    <source>
        <dbReference type="ARBA" id="ARBA00022618"/>
    </source>
</evidence>
<dbReference type="GO" id="GO:0005886">
    <property type="term" value="C:plasma membrane"/>
    <property type="evidence" value="ECO:0007669"/>
    <property type="project" value="UniProtKB-SubCell"/>
</dbReference>
<keyword evidence="9 13" id="KW-1133">Transmembrane helix</keyword>
<dbReference type="InterPro" id="IPR047590">
    <property type="entry name" value="FtsX_proteobact-type"/>
</dbReference>
<dbReference type="EMBL" id="JAGZMU010000001">
    <property type="protein sequence ID" value="MBS4892649.1"/>
    <property type="molecule type" value="Genomic_DNA"/>
</dbReference>
<dbReference type="RefSeq" id="WP_012864279.1">
    <property type="nucleotide sequence ID" value="NZ_CACRUG010000011.1"/>
</dbReference>
<evidence type="ECO:0000259" key="14">
    <source>
        <dbReference type="Pfam" id="PF02687"/>
    </source>
</evidence>
<keyword evidence="18" id="KW-1185">Reference proteome</keyword>
<dbReference type="EMBL" id="PKMC02000004">
    <property type="protein sequence ID" value="MEO9177869.1"/>
    <property type="molecule type" value="Genomic_DNA"/>
</dbReference>
<evidence type="ECO:0000256" key="2">
    <source>
        <dbReference type="ARBA" id="ARBA00007379"/>
    </source>
</evidence>
<evidence type="ECO:0000256" key="5">
    <source>
        <dbReference type="ARBA" id="ARBA00022475"/>
    </source>
</evidence>
<evidence type="ECO:0000256" key="8">
    <source>
        <dbReference type="ARBA" id="ARBA00022692"/>
    </source>
</evidence>
<dbReference type="Proteomes" id="UP000234197">
    <property type="component" value="Unassembled WGS sequence"/>
</dbReference>
<dbReference type="InterPro" id="IPR040690">
    <property type="entry name" value="FtsX_ECD"/>
</dbReference>
<feature type="transmembrane region" description="Helical" evidence="13">
    <location>
        <begin position="218"/>
        <end position="245"/>
    </location>
</feature>